<comment type="caution">
    <text evidence="17">The sequence shown here is derived from an EMBL/GenBank/DDBJ whole genome shotgun (WGS) entry which is preliminary data.</text>
</comment>
<evidence type="ECO:0000256" key="4">
    <source>
        <dbReference type="ARBA" id="ARBA00022533"/>
    </source>
</evidence>
<comment type="activity regulation">
    <text evidence="15">Allosterically activated by GTP.</text>
</comment>
<comment type="pathway">
    <text evidence="1 15">Pyrimidine metabolism; UMP biosynthesis via salvage pathway; UMP from uracil: step 1/1.</text>
</comment>
<gene>
    <name evidence="15" type="primary">upp</name>
    <name evidence="17" type="ORF">VZ95_09440</name>
</gene>
<feature type="binding site" evidence="15">
    <location>
        <position position="95"/>
    </location>
    <ligand>
        <name>5-phospho-alpha-D-ribose 1-diphosphate</name>
        <dbReference type="ChEBI" id="CHEBI:58017"/>
    </ligand>
</feature>
<dbReference type="Proteomes" id="UP000033774">
    <property type="component" value="Unassembled WGS sequence"/>
</dbReference>
<dbReference type="SUPFAM" id="SSF53271">
    <property type="entry name" value="PRTase-like"/>
    <property type="match status" value="1"/>
</dbReference>
<dbReference type="GO" id="GO:0005737">
    <property type="term" value="C:cytoplasm"/>
    <property type="evidence" value="ECO:0007669"/>
    <property type="project" value="UniProtKB-ARBA"/>
</dbReference>
<evidence type="ECO:0000256" key="9">
    <source>
        <dbReference type="ARBA" id="ARBA00023134"/>
    </source>
</evidence>
<keyword evidence="5 15" id="KW-0328">Glycosyltransferase</keyword>
<evidence type="ECO:0000256" key="2">
    <source>
        <dbReference type="ARBA" id="ARBA00009516"/>
    </source>
</evidence>
<dbReference type="AlphaFoldDB" id="A0A0F3IVY5"/>
<keyword evidence="4 15" id="KW-0021">Allosteric enzyme</keyword>
<dbReference type="EMBL" id="LAJY01000219">
    <property type="protein sequence ID" value="KJV09759.1"/>
    <property type="molecule type" value="Genomic_DNA"/>
</dbReference>
<comment type="cofactor">
    <cofactor evidence="15">
        <name>Mg(2+)</name>
        <dbReference type="ChEBI" id="CHEBI:18420"/>
    </cofactor>
    <text evidence="15">Binds 1 Mg(2+) ion per subunit. The magnesium is bound as Mg-PRPP.</text>
</comment>
<comment type="catalytic activity">
    <reaction evidence="11 15">
        <text>UMP + diphosphate = 5-phospho-alpha-D-ribose 1-diphosphate + uracil</text>
        <dbReference type="Rhea" id="RHEA:13017"/>
        <dbReference type="ChEBI" id="CHEBI:17568"/>
        <dbReference type="ChEBI" id="CHEBI:33019"/>
        <dbReference type="ChEBI" id="CHEBI:57865"/>
        <dbReference type="ChEBI" id="CHEBI:58017"/>
        <dbReference type="EC" id="2.4.2.9"/>
    </reaction>
</comment>
<keyword evidence="9 15" id="KW-0342">GTP-binding</keyword>
<dbReference type="NCBIfam" id="NF001097">
    <property type="entry name" value="PRK00129.1"/>
    <property type="match status" value="1"/>
</dbReference>
<organism evidence="17 18">
    <name type="scientific">Elstera litoralis</name>
    <dbReference type="NCBI Taxonomy" id="552518"/>
    <lineage>
        <taxon>Bacteria</taxon>
        <taxon>Pseudomonadati</taxon>
        <taxon>Pseudomonadota</taxon>
        <taxon>Alphaproteobacteria</taxon>
        <taxon>Rhodospirillales</taxon>
        <taxon>Rhodospirillaceae</taxon>
        <taxon>Elstera</taxon>
    </lineage>
</organism>
<dbReference type="FunFam" id="3.40.50.2020:FF:000003">
    <property type="entry name" value="Uracil phosphoribosyltransferase"/>
    <property type="match status" value="1"/>
</dbReference>
<comment type="function">
    <text evidence="12 15">Catalyzes the conversion of uracil and 5-phospho-alpha-D-ribose 1-diphosphate (PRPP) to UMP and diphosphate.</text>
</comment>
<evidence type="ECO:0000256" key="6">
    <source>
        <dbReference type="ARBA" id="ARBA00022679"/>
    </source>
</evidence>
<dbReference type="GO" id="GO:0044206">
    <property type="term" value="P:UMP salvage"/>
    <property type="evidence" value="ECO:0007669"/>
    <property type="project" value="UniProtKB-UniRule"/>
</dbReference>
<evidence type="ECO:0000256" key="8">
    <source>
        <dbReference type="ARBA" id="ARBA00022842"/>
    </source>
</evidence>
<feature type="binding site" evidence="15">
    <location>
        <position position="120"/>
    </location>
    <ligand>
        <name>5-phospho-alpha-D-ribose 1-diphosphate</name>
        <dbReference type="ChEBI" id="CHEBI:58017"/>
    </ligand>
</feature>
<evidence type="ECO:0000256" key="5">
    <source>
        <dbReference type="ARBA" id="ARBA00022676"/>
    </source>
</evidence>
<dbReference type="PANTHER" id="PTHR32315">
    <property type="entry name" value="ADENINE PHOSPHORIBOSYLTRANSFERASE"/>
    <property type="match status" value="1"/>
</dbReference>
<sequence length="228" mass="25166">MANASAQSETDPRELEFPNLRVLKHPLIQHKLSHMRDAVTSTVRFRQLLHEISLLMGYEITRDLPLTLERITTPLEDMDAPVIAGKKVAVVSILRAGLGMVEGLLDLVPSARQGHIGLYRDPETKKPVEYLIRLPTPGGRMFILADPMLATGNSAVHAVDVLLKNNVPRENIRFMALVAVPEGMRVFNANYPDVPVYAAALDSHLNEHAYIVPGLGDAGDRLFGTKDH</sequence>
<dbReference type="GO" id="GO:0004845">
    <property type="term" value="F:uracil phosphoribosyltransferase activity"/>
    <property type="evidence" value="ECO:0007669"/>
    <property type="project" value="UniProtKB-UniRule"/>
</dbReference>
<evidence type="ECO:0000313" key="17">
    <source>
        <dbReference type="EMBL" id="KJV09759.1"/>
    </source>
</evidence>
<evidence type="ECO:0000256" key="1">
    <source>
        <dbReference type="ARBA" id="ARBA00005180"/>
    </source>
</evidence>
<dbReference type="GO" id="GO:0005525">
    <property type="term" value="F:GTP binding"/>
    <property type="evidence" value="ECO:0007669"/>
    <property type="project" value="UniProtKB-KW"/>
</dbReference>
<feature type="binding site" evidence="15">
    <location>
        <position position="211"/>
    </location>
    <ligand>
        <name>uracil</name>
        <dbReference type="ChEBI" id="CHEBI:17568"/>
    </ligand>
</feature>
<dbReference type="GO" id="GO:0000287">
    <property type="term" value="F:magnesium ion binding"/>
    <property type="evidence" value="ECO:0007669"/>
    <property type="project" value="UniProtKB-UniRule"/>
</dbReference>
<evidence type="ECO:0000256" key="10">
    <source>
        <dbReference type="ARBA" id="ARBA00031082"/>
    </source>
</evidence>
<feature type="binding site" evidence="15">
    <location>
        <position position="217"/>
    </location>
    <ligand>
        <name>5-phospho-alpha-D-ribose 1-diphosphate</name>
        <dbReference type="ChEBI" id="CHEBI:58017"/>
    </ligand>
</feature>
<dbReference type="UniPathway" id="UPA00574">
    <property type="reaction ID" value="UER00636"/>
</dbReference>
<evidence type="ECO:0000259" key="16">
    <source>
        <dbReference type="Pfam" id="PF14681"/>
    </source>
</evidence>
<reference evidence="17 18" key="1">
    <citation type="submission" date="2015-03" db="EMBL/GenBank/DDBJ databases">
        <title>Draft genome sequence of Elstera litoralis.</title>
        <authorList>
            <person name="Rahalkar M.C."/>
            <person name="Dhakephalkar P.K."/>
            <person name="Pore S.D."/>
            <person name="Arora P."/>
            <person name="Kapse N.G."/>
            <person name="Pandit P.S."/>
        </authorList>
    </citation>
    <scope>NUCLEOTIDE SEQUENCE [LARGE SCALE GENOMIC DNA]</scope>
    <source>
        <strain evidence="17 18">Dia-1</strain>
    </source>
</reference>
<dbReference type="CDD" id="cd06223">
    <property type="entry name" value="PRTases_typeI"/>
    <property type="match status" value="1"/>
</dbReference>
<dbReference type="InterPro" id="IPR029057">
    <property type="entry name" value="PRTase-like"/>
</dbReference>
<feature type="domain" description="Phosphoribosyltransferase" evidence="16">
    <location>
        <begin position="22"/>
        <end position="225"/>
    </location>
</feature>
<dbReference type="PANTHER" id="PTHR32315:SF4">
    <property type="entry name" value="URACIL PHOSPHORIBOSYLTRANSFERASE, CHLOROPLASTIC"/>
    <property type="match status" value="1"/>
</dbReference>
<evidence type="ECO:0000313" key="18">
    <source>
        <dbReference type="Proteomes" id="UP000033774"/>
    </source>
</evidence>
<keyword evidence="18" id="KW-1185">Reference proteome</keyword>
<accession>A0A0F3IVY5</accession>
<dbReference type="InterPro" id="IPR050054">
    <property type="entry name" value="UPRTase/APRTase"/>
</dbReference>
<evidence type="ECO:0000256" key="3">
    <source>
        <dbReference type="ARBA" id="ARBA00011894"/>
    </source>
</evidence>
<proteinExistence type="inferred from homology"/>
<keyword evidence="8 15" id="KW-0460">Magnesium</keyword>
<dbReference type="Gene3D" id="3.40.50.2020">
    <property type="match status" value="1"/>
</dbReference>
<feature type="binding site" evidence="15">
    <location>
        <begin position="216"/>
        <end position="218"/>
    </location>
    <ligand>
        <name>uracil</name>
        <dbReference type="ChEBI" id="CHEBI:17568"/>
    </ligand>
</feature>
<dbReference type="InterPro" id="IPR000836">
    <property type="entry name" value="PRTase_dom"/>
</dbReference>
<dbReference type="HAMAP" id="MF_01218_B">
    <property type="entry name" value="Upp_B"/>
    <property type="match status" value="1"/>
</dbReference>
<evidence type="ECO:0000256" key="7">
    <source>
        <dbReference type="ARBA" id="ARBA00022741"/>
    </source>
</evidence>
<keyword evidence="7 15" id="KW-0547">Nucleotide-binding</keyword>
<evidence type="ECO:0000256" key="13">
    <source>
        <dbReference type="ARBA" id="ARBA00072146"/>
    </source>
</evidence>
<dbReference type="GO" id="GO:0006223">
    <property type="term" value="P:uracil salvage"/>
    <property type="evidence" value="ECO:0007669"/>
    <property type="project" value="InterPro"/>
</dbReference>
<protein>
    <recommendedName>
        <fullName evidence="13 15">Uracil phosphoribosyltransferase</fullName>
        <ecNumber evidence="3 15">2.4.2.9</ecNumber>
    </recommendedName>
    <alternativeName>
        <fullName evidence="10 15">UMP pyrophosphorylase</fullName>
    </alternativeName>
    <alternativeName>
        <fullName evidence="14 15">UPRTase</fullName>
    </alternativeName>
</protein>
<dbReference type="RefSeq" id="WP_045775623.1">
    <property type="nucleotide sequence ID" value="NZ_LAJY01000219.1"/>
</dbReference>
<evidence type="ECO:0000256" key="12">
    <source>
        <dbReference type="ARBA" id="ARBA00056901"/>
    </source>
</evidence>
<dbReference type="EC" id="2.4.2.9" evidence="3 15"/>
<evidence type="ECO:0000256" key="15">
    <source>
        <dbReference type="HAMAP-Rule" id="MF_01218"/>
    </source>
</evidence>
<dbReference type="InterPro" id="IPR034332">
    <property type="entry name" value="Upp_B"/>
</dbReference>
<evidence type="ECO:0000256" key="14">
    <source>
        <dbReference type="ARBA" id="ARBA00079807"/>
    </source>
</evidence>
<feature type="binding site" evidence="15">
    <location>
        <begin position="146"/>
        <end position="154"/>
    </location>
    <ligand>
        <name>5-phospho-alpha-D-ribose 1-diphosphate</name>
        <dbReference type="ChEBI" id="CHEBI:58017"/>
    </ligand>
</feature>
<comment type="similarity">
    <text evidence="2 15">Belongs to the UPRTase family.</text>
</comment>
<name>A0A0F3IVY5_9PROT</name>
<dbReference type="InterPro" id="IPR005765">
    <property type="entry name" value="UPRT"/>
</dbReference>
<evidence type="ECO:0000256" key="11">
    <source>
        <dbReference type="ARBA" id="ARBA00052919"/>
    </source>
</evidence>
<dbReference type="NCBIfam" id="TIGR01091">
    <property type="entry name" value="upp"/>
    <property type="match status" value="1"/>
</dbReference>
<dbReference type="PATRIC" id="fig|552518.3.peg.1222"/>
<dbReference type="Pfam" id="PF14681">
    <property type="entry name" value="UPRTase"/>
    <property type="match status" value="1"/>
</dbReference>
<keyword evidence="6 15" id="KW-0808">Transferase</keyword>